<dbReference type="EMBL" id="HBNR01024786">
    <property type="protein sequence ID" value="CAE4577033.1"/>
    <property type="molecule type" value="Transcribed_RNA"/>
</dbReference>
<proteinExistence type="predicted"/>
<protein>
    <recommendedName>
        <fullName evidence="3">RRM domain-containing protein</fullName>
    </recommendedName>
</protein>
<dbReference type="GO" id="GO:0003676">
    <property type="term" value="F:nucleic acid binding"/>
    <property type="evidence" value="ECO:0007669"/>
    <property type="project" value="InterPro"/>
</dbReference>
<name>A0A7S4Q9Z6_9DINO</name>
<evidence type="ECO:0000313" key="2">
    <source>
        <dbReference type="EMBL" id="CAE4577033.1"/>
    </source>
</evidence>
<sequence length="158" mass="18589">MARTIEITDGVLPTTTRNWLKKEMEQFGEVDVCHMGNRENPREEPPWVRFCEPRSAEKAMAAIQDGKVYLDGLQIKAELRSGMKRPAPPVRRREVEQQRRDLDFSSRDFYIEQGARGREKQDRSRRRRSSSGSRSRSRGRGRGRSSRSRSRDRGRRRR</sequence>
<evidence type="ECO:0000256" key="1">
    <source>
        <dbReference type="SAM" id="MobiDB-lite"/>
    </source>
</evidence>
<evidence type="ECO:0008006" key="3">
    <source>
        <dbReference type="Google" id="ProtNLM"/>
    </source>
</evidence>
<feature type="compositionally biased region" description="Basic residues" evidence="1">
    <location>
        <begin position="123"/>
        <end position="158"/>
    </location>
</feature>
<gene>
    <name evidence="2" type="ORF">AMON00008_LOCUS16653</name>
</gene>
<accession>A0A7S4Q9Z6</accession>
<dbReference type="InterPro" id="IPR012677">
    <property type="entry name" value="Nucleotide-bd_a/b_plait_sf"/>
</dbReference>
<dbReference type="CDD" id="cd00590">
    <property type="entry name" value="RRM_SF"/>
    <property type="match status" value="1"/>
</dbReference>
<organism evidence="2">
    <name type="scientific">Alexandrium monilatum</name>
    <dbReference type="NCBI Taxonomy" id="311494"/>
    <lineage>
        <taxon>Eukaryota</taxon>
        <taxon>Sar</taxon>
        <taxon>Alveolata</taxon>
        <taxon>Dinophyceae</taxon>
        <taxon>Gonyaulacales</taxon>
        <taxon>Pyrocystaceae</taxon>
        <taxon>Alexandrium</taxon>
    </lineage>
</organism>
<feature type="region of interest" description="Disordered" evidence="1">
    <location>
        <begin position="80"/>
        <end position="158"/>
    </location>
</feature>
<dbReference type="AlphaFoldDB" id="A0A7S4Q9Z6"/>
<dbReference type="SUPFAM" id="SSF54928">
    <property type="entry name" value="RNA-binding domain, RBD"/>
    <property type="match status" value="1"/>
</dbReference>
<dbReference type="InterPro" id="IPR035979">
    <property type="entry name" value="RBD_domain_sf"/>
</dbReference>
<dbReference type="Gene3D" id="3.30.70.330">
    <property type="match status" value="1"/>
</dbReference>
<reference evidence="2" key="1">
    <citation type="submission" date="2021-01" db="EMBL/GenBank/DDBJ databases">
        <authorList>
            <person name="Corre E."/>
            <person name="Pelletier E."/>
            <person name="Niang G."/>
            <person name="Scheremetjew M."/>
            <person name="Finn R."/>
            <person name="Kale V."/>
            <person name="Holt S."/>
            <person name="Cochrane G."/>
            <person name="Meng A."/>
            <person name="Brown T."/>
            <person name="Cohen L."/>
        </authorList>
    </citation>
    <scope>NUCLEOTIDE SEQUENCE</scope>
    <source>
        <strain evidence="2">CCMP3105</strain>
    </source>
</reference>
<feature type="compositionally biased region" description="Basic and acidic residues" evidence="1">
    <location>
        <begin position="91"/>
        <end position="122"/>
    </location>
</feature>